<reference evidence="3" key="1">
    <citation type="journal article" date="2019" name="Int. J. Syst. Evol. Microbiol.">
        <title>The Global Catalogue of Microorganisms (GCM) 10K type strain sequencing project: providing services to taxonomists for standard genome sequencing and annotation.</title>
        <authorList>
            <consortium name="The Broad Institute Genomics Platform"/>
            <consortium name="The Broad Institute Genome Sequencing Center for Infectious Disease"/>
            <person name="Wu L."/>
            <person name="Ma J."/>
        </authorList>
    </citation>
    <scope>NUCLEOTIDE SEQUENCE [LARGE SCALE GENOMIC DNA]</scope>
    <source>
        <strain evidence="3">CGMCC 1.9106</strain>
    </source>
</reference>
<proteinExistence type="predicted"/>
<evidence type="ECO:0000256" key="1">
    <source>
        <dbReference type="SAM" id="MobiDB-lite"/>
    </source>
</evidence>
<dbReference type="EMBL" id="JBHTAC010000012">
    <property type="protein sequence ID" value="MFC7243687.1"/>
    <property type="molecule type" value="Genomic_DNA"/>
</dbReference>
<organism evidence="2 3">
    <name type="scientific">Catellatospora aurea</name>
    <dbReference type="NCBI Taxonomy" id="1337874"/>
    <lineage>
        <taxon>Bacteria</taxon>
        <taxon>Bacillati</taxon>
        <taxon>Actinomycetota</taxon>
        <taxon>Actinomycetes</taxon>
        <taxon>Micromonosporales</taxon>
        <taxon>Micromonosporaceae</taxon>
        <taxon>Catellatospora</taxon>
    </lineage>
</organism>
<protein>
    <submittedName>
        <fullName evidence="2">Uncharacterized protein</fullName>
    </submittedName>
</protein>
<evidence type="ECO:0000313" key="3">
    <source>
        <dbReference type="Proteomes" id="UP001596392"/>
    </source>
</evidence>
<accession>A0ABW2GUT6</accession>
<evidence type="ECO:0000313" key="2">
    <source>
        <dbReference type="EMBL" id="MFC7243687.1"/>
    </source>
</evidence>
<feature type="region of interest" description="Disordered" evidence="1">
    <location>
        <begin position="1"/>
        <end position="20"/>
    </location>
</feature>
<comment type="caution">
    <text evidence="2">The sequence shown here is derived from an EMBL/GenBank/DDBJ whole genome shotgun (WGS) entry which is preliminary data.</text>
</comment>
<name>A0ABW2GUT6_9ACTN</name>
<keyword evidence="3" id="KW-1185">Reference proteome</keyword>
<dbReference type="RefSeq" id="WP_376806822.1">
    <property type="nucleotide sequence ID" value="NZ_JBHTAC010000012.1"/>
</dbReference>
<sequence>MSTVDDYHPDDTYPDLRPDDDLAGQLRALATWVDERLNNEHADRQYALERAHDYLTWLAYRAEQVSQQRGMRLVPVRPDKRILPARGYARVPLPQFPRR</sequence>
<dbReference type="Proteomes" id="UP001596392">
    <property type="component" value="Unassembled WGS sequence"/>
</dbReference>
<gene>
    <name evidence="2" type="ORF">ACFQO7_14505</name>
</gene>